<proteinExistence type="predicted"/>
<protein>
    <submittedName>
        <fullName evidence="3">Oxidoreductase</fullName>
    </submittedName>
</protein>
<dbReference type="SUPFAM" id="SSF55347">
    <property type="entry name" value="Glyceraldehyde-3-phosphate dehydrogenase-like, C-terminal domain"/>
    <property type="match status" value="1"/>
</dbReference>
<dbReference type="InterPro" id="IPR000683">
    <property type="entry name" value="Gfo/Idh/MocA-like_OxRdtase_N"/>
</dbReference>
<feature type="domain" description="Gfo/Idh/MocA-like oxidoreductase N-terminal" evidence="1">
    <location>
        <begin position="47"/>
        <end position="167"/>
    </location>
</feature>
<dbReference type="OrthoDB" id="9763611at2"/>
<dbReference type="InterPro" id="IPR036291">
    <property type="entry name" value="NAD(P)-bd_dom_sf"/>
</dbReference>
<dbReference type="Pfam" id="PF01408">
    <property type="entry name" value="GFO_IDH_MocA"/>
    <property type="match status" value="1"/>
</dbReference>
<dbReference type="Gene3D" id="3.30.360.10">
    <property type="entry name" value="Dihydrodipicolinate Reductase, domain 2"/>
    <property type="match status" value="1"/>
</dbReference>
<dbReference type="SUPFAM" id="SSF51735">
    <property type="entry name" value="NAD(P)-binding Rossmann-fold domains"/>
    <property type="match status" value="1"/>
</dbReference>
<dbReference type="GO" id="GO:0000166">
    <property type="term" value="F:nucleotide binding"/>
    <property type="evidence" value="ECO:0007669"/>
    <property type="project" value="InterPro"/>
</dbReference>
<name>A0A2T2YBA4_9BACT</name>
<dbReference type="InterPro" id="IPR050463">
    <property type="entry name" value="Gfo/Idh/MocA_oxidrdct_glycsds"/>
</dbReference>
<reference evidence="3 4" key="1">
    <citation type="submission" date="2018-03" db="EMBL/GenBank/DDBJ databases">
        <title>Adhaeribacter sp. HMF7605 Genome sequencing and assembly.</title>
        <authorList>
            <person name="Kang H."/>
            <person name="Kang J."/>
            <person name="Cha I."/>
            <person name="Kim H."/>
            <person name="Joh K."/>
        </authorList>
    </citation>
    <scope>NUCLEOTIDE SEQUENCE [LARGE SCALE GENOMIC DNA]</scope>
    <source>
        <strain evidence="3 4">HMF7605</strain>
    </source>
</reference>
<evidence type="ECO:0000259" key="2">
    <source>
        <dbReference type="Pfam" id="PF19051"/>
    </source>
</evidence>
<keyword evidence="4" id="KW-1185">Reference proteome</keyword>
<gene>
    <name evidence="3" type="ORF">AHMF7605_04235</name>
</gene>
<dbReference type="Gene3D" id="3.40.50.720">
    <property type="entry name" value="NAD(P)-binding Rossmann-like Domain"/>
    <property type="match status" value="1"/>
</dbReference>
<dbReference type="Pfam" id="PF19051">
    <property type="entry name" value="GFO_IDH_MocA_C2"/>
    <property type="match status" value="1"/>
</dbReference>
<accession>A0A2T2YBA4</accession>
<organism evidence="3 4">
    <name type="scientific">Adhaeribacter arboris</name>
    <dbReference type="NCBI Taxonomy" id="2072846"/>
    <lineage>
        <taxon>Bacteria</taxon>
        <taxon>Pseudomonadati</taxon>
        <taxon>Bacteroidota</taxon>
        <taxon>Cytophagia</taxon>
        <taxon>Cytophagales</taxon>
        <taxon>Hymenobacteraceae</taxon>
        <taxon>Adhaeribacter</taxon>
    </lineage>
</organism>
<dbReference type="Proteomes" id="UP000240357">
    <property type="component" value="Unassembled WGS sequence"/>
</dbReference>
<feature type="domain" description="Gfo/Idh/MocA-like oxidoreductase bacterial type C-terminal" evidence="2">
    <location>
        <begin position="210"/>
        <end position="263"/>
    </location>
</feature>
<dbReference type="RefSeq" id="WP_106926759.1">
    <property type="nucleotide sequence ID" value="NZ_PYFT01000001.1"/>
</dbReference>
<comment type="caution">
    <text evidence="3">The sequence shown here is derived from an EMBL/GenBank/DDBJ whole genome shotgun (WGS) entry which is preliminary data.</text>
</comment>
<dbReference type="InterPro" id="IPR043906">
    <property type="entry name" value="Gfo/Idh/MocA_OxRdtase_bact_C"/>
</dbReference>
<sequence>MAAAPQETNLNRRSFLKSGSLAVASFIIVPRYVLGGPGYIAPSDKLNIASVGVGGKGLVDLERSFNNGSDNIVALCDVDARQAQEARLKWPQARFYHDYRRLLTRPEVKDIDAVIVSTPDHMHAPIAMAAMQLGKHVYVEKPLTHDIYEARMLTQAAKRYQVVTQMGNQGSSGNDTRTIETWIQQGLIGEVHTVHTWTNRPVWPQGIPTPKQVMPVPSTVDWNLWLGTAPVRPYHEAYMPFRWRGWWDFGTGALGDMACHIMDVPFRALKLNYPESVECSVGSVYVDFFEEAHFADSCPPSSVIYFKFPARDNLPAVDFSWSDGGILPKRPEELLPNETMGDKDGGMIFIGTKGKITGGMWGKNPTLLPTSRMQDTNLPPVTVPMVEGGPEGHQQQWVKACKQGHGAYTSSPFEVAGPLTETILMGNLAVRSYSYQQPTADGKDYINPGRKKLLWDGQNMKITNFDIANQFVKRNYREGYSL</sequence>
<dbReference type="PANTHER" id="PTHR43818:SF10">
    <property type="entry name" value="NADH-DEPENDENT DEHYDROGENASE-RELATED"/>
    <property type="match status" value="1"/>
</dbReference>
<evidence type="ECO:0000259" key="1">
    <source>
        <dbReference type="Pfam" id="PF01408"/>
    </source>
</evidence>
<dbReference type="EMBL" id="PYFT01000001">
    <property type="protein sequence ID" value="PSR52787.1"/>
    <property type="molecule type" value="Genomic_DNA"/>
</dbReference>
<dbReference type="AlphaFoldDB" id="A0A2T2YBA4"/>
<dbReference type="PANTHER" id="PTHR43818">
    <property type="entry name" value="BCDNA.GH03377"/>
    <property type="match status" value="1"/>
</dbReference>
<evidence type="ECO:0000313" key="4">
    <source>
        <dbReference type="Proteomes" id="UP000240357"/>
    </source>
</evidence>
<evidence type="ECO:0000313" key="3">
    <source>
        <dbReference type="EMBL" id="PSR52787.1"/>
    </source>
</evidence>